<dbReference type="PANTHER" id="PTHR22916">
    <property type="entry name" value="GLYCOSYLTRANSFERASE"/>
    <property type="match status" value="1"/>
</dbReference>
<dbReference type="AlphaFoldDB" id="A0A5C1DM08"/>
<name>A0A5C1DM08_9NEIS</name>
<evidence type="ECO:0000259" key="1">
    <source>
        <dbReference type="Pfam" id="PF00535"/>
    </source>
</evidence>
<dbReference type="InterPro" id="IPR001173">
    <property type="entry name" value="Glyco_trans_2-like"/>
</dbReference>
<protein>
    <submittedName>
        <fullName evidence="2">Glycosyltransferase family 2 protein</fullName>
    </submittedName>
</protein>
<keyword evidence="3" id="KW-1185">Reference proteome</keyword>
<dbReference type="PANTHER" id="PTHR22916:SF3">
    <property type="entry name" value="UDP-GLCNAC:BETAGAL BETA-1,3-N-ACETYLGLUCOSAMINYLTRANSFERASE-LIKE PROTEIN 1"/>
    <property type="match status" value="1"/>
</dbReference>
<feature type="domain" description="Glycosyltransferase 2-like" evidence="1">
    <location>
        <begin position="11"/>
        <end position="128"/>
    </location>
</feature>
<evidence type="ECO:0000313" key="3">
    <source>
        <dbReference type="Proteomes" id="UP000322079"/>
    </source>
</evidence>
<dbReference type="InterPro" id="IPR029044">
    <property type="entry name" value="Nucleotide-diphossugar_trans"/>
</dbReference>
<dbReference type="Proteomes" id="UP000322079">
    <property type="component" value="Chromosome"/>
</dbReference>
<keyword evidence="2" id="KW-0808">Transferase</keyword>
<dbReference type="Pfam" id="PF00535">
    <property type="entry name" value="Glycos_transf_2"/>
    <property type="match status" value="1"/>
</dbReference>
<reference evidence="2 3" key="1">
    <citation type="submission" date="2019-08" db="EMBL/GenBank/DDBJ databases">
        <title>Chromobacterium paludis, a novel bacterium isolated from a Maryland marsh pond.</title>
        <authorList>
            <person name="Blackburn M.B."/>
            <person name="Gundersen-Rindal D.E."/>
        </authorList>
    </citation>
    <scope>NUCLEOTIDE SEQUENCE [LARGE SCALE GENOMIC DNA]</scope>
    <source>
        <strain evidence="3">IIBBL 257-1</strain>
    </source>
</reference>
<dbReference type="SUPFAM" id="SSF53448">
    <property type="entry name" value="Nucleotide-diphospho-sugar transferases"/>
    <property type="match status" value="1"/>
</dbReference>
<accession>A0A5C1DM08</accession>
<dbReference type="Gene3D" id="3.90.550.10">
    <property type="entry name" value="Spore Coat Polysaccharide Biosynthesis Protein SpsA, Chain A"/>
    <property type="match status" value="1"/>
</dbReference>
<gene>
    <name evidence="2" type="ORF">FYK34_20115</name>
</gene>
<dbReference type="EMBL" id="CP043473">
    <property type="protein sequence ID" value="QEL57704.1"/>
    <property type="molecule type" value="Genomic_DNA"/>
</dbReference>
<dbReference type="KEGG" id="chrm:FYK34_20115"/>
<proteinExistence type="predicted"/>
<dbReference type="CDD" id="cd00761">
    <property type="entry name" value="Glyco_tranf_GTA_type"/>
    <property type="match status" value="1"/>
</dbReference>
<sequence length="309" mass="36003">MADIQFYILSRDRPKYIEQTIQSVLDEGYDNVEVIVSDNSLGCEVQLLISERFPQVKYIKRLDLPSRDHFNLVIKEASSEFLVMFHDDDMVLPGYLEVLHGALIKNTKASAVACNSYVVDEGGIITREFIATEMGPRKIETPKILAQEYLRIFTGSHPPFPTYMYRTSMVKECILNDDLGGKHSDLSFLLQVLANGELIWLSHILAKYRVHNSSDSSKESLADRKRILNFLLSSKLITKNNLDYHEYKVYSELRWHYCYWKKGKRRTLNYWRAAQGSIWRLCNLLINRPKIISTLYKKVTYVLRLQSFQ</sequence>
<evidence type="ECO:0000313" key="2">
    <source>
        <dbReference type="EMBL" id="QEL57704.1"/>
    </source>
</evidence>
<dbReference type="GO" id="GO:0016758">
    <property type="term" value="F:hexosyltransferase activity"/>
    <property type="evidence" value="ECO:0007669"/>
    <property type="project" value="UniProtKB-ARBA"/>
</dbReference>
<organism evidence="2 3">
    <name type="scientific">Chromobacterium paludis</name>
    <dbReference type="NCBI Taxonomy" id="2605945"/>
    <lineage>
        <taxon>Bacteria</taxon>
        <taxon>Pseudomonadati</taxon>
        <taxon>Pseudomonadota</taxon>
        <taxon>Betaproteobacteria</taxon>
        <taxon>Neisseriales</taxon>
        <taxon>Chromobacteriaceae</taxon>
        <taxon>Chromobacterium</taxon>
    </lineage>
</organism>
<dbReference type="RefSeq" id="WP_149299608.1">
    <property type="nucleotide sequence ID" value="NZ_CP043473.1"/>
</dbReference>